<name>A0A1J5PF88_9ZZZZ</name>
<organism evidence="1">
    <name type="scientific">mine drainage metagenome</name>
    <dbReference type="NCBI Taxonomy" id="410659"/>
    <lineage>
        <taxon>unclassified sequences</taxon>
        <taxon>metagenomes</taxon>
        <taxon>ecological metagenomes</taxon>
    </lineage>
</organism>
<evidence type="ECO:0000313" key="1">
    <source>
        <dbReference type="EMBL" id="OIQ70046.1"/>
    </source>
</evidence>
<comment type="caution">
    <text evidence="1">The sequence shown here is derived from an EMBL/GenBank/DDBJ whole genome shotgun (WGS) entry which is preliminary data.</text>
</comment>
<protein>
    <submittedName>
        <fullName evidence="1">Uncharacterized protein</fullName>
    </submittedName>
</protein>
<dbReference type="EMBL" id="MLJW01004397">
    <property type="protein sequence ID" value="OIQ70046.1"/>
    <property type="molecule type" value="Genomic_DNA"/>
</dbReference>
<gene>
    <name evidence="1" type="ORF">GALL_483470</name>
</gene>
<reference evidence="1" key="1">
    <citation type="submission" date="2016-10" db="EMBL/GenBank/DDBJ databases">
        <title>Sequence of Gallionella enrichment culture.</title>
        <authorList>
            <person name="Poehlein A."/>
            <person name="Muehling M."/>
            <person name="Daniel R."/>
        </authorList>
    </citation>
    <scope>NUCLEOTIDE SEQUENCE</scope>
</reference>
<dbReference type="AlphaFoldDB" id="A0A1J5PF88"/>
<accession>A0A1J5PF88</accession>
<proteinExistence type="predicted"/>
<sequence length="105" mass="10981">MGVARREHGKGLADGDFEIGREGRVFDPGADLGAGGGQGPHVLGVERCQTRIDLVGQAAVVQELPKRMGRGGEAAGHTHARGSELRDHLAQAGIFATHRIDIGHS</sequence>